<organism evidence="4">
    <name type="scientific">marine metagenome</name>
    <dbReference type="NCBI Taxonomy" id="408172"/>
    <lineage>
        <taxon>unclassified sequences</taxon>
        <taxon>metagenomes</taxon>
        <taxon>ecological metagenomes</taxon>
    </lineage>
</organism>
<feature type="domain" description="Nitroreductase" evidence="3">
    <location>
        <begin position="14"/>
        <end position="177"/>
    </location>
</feature>
<evidence type="ECO:0000313" key="4">
    <source>
        <dbReference type="EMBL" id="SVA02920.1"/>
    </source>
</evidence>
<dbReference type="AlphaFoldDB" id="A0A381SFQ9"/>
<dbReference type="GO" id="GO:0016491">
    <property type="term" value="F:oxidoreductase activity"/>
    <property type="evidence" value="ECO:0007669"/>
    <property type="project" value="UniProtKB-KW"/>
</dbReference>
<dbReference type="EMBL" id="UINC01003055">
    <property type="protein sequence ID" value="SVA02920.1"/>
    <property type="molecule type" value="Genomic_DNA"/>
</dbReference>
<dbReference type="SUPFAM" id="SSF55469">
    <property type="entry name" value="FMN-dependent nitroreductase-like"/>
    <property type="match status" value="1"/>
</dbReference>
<gene>
    <name evidence="4" type="ORF">METZ01_LOCUS55774</name>
</gene>
<dbReference type="InterPro" id="IPR029479">
    <property type="entry name" value="Nitroreductase"/>
</dbReference>
<dbReference type="Pfam" id="PF00881">
    <property type="entry name" value="Nitroreductase"/>
    <property type="match status" value="1"/>
</dbReference>
<sequence length="205" mass="21757">VAPPPVTVSDALGDRRSCRSFTPEPLAAGLLDDLVDLARRTPTAGNCQGVEFLVLEGVDVGAYWDTTLPADRRGAFPWPGLLNAPALVVPFGLPGLYVSRYGEPDKAPTGLGAGSEAWTVPYWLTDAAFAALALQLLAVETGLACCFFGLFEHEDAVRCRFGVPDEARAVGTVAIGHPELSAVRSSRSAARGRRSLVEVLHRGSW</sequence>
<evidence type="ECO:0000256" key="1">
    <source>
        <dbReference type="ARBA" id="ARBA00007118"/>
    </source>
</evidence>
<protein>
    <recommendedName>
        <fullName evidence="3">Nitroreductase domain-containing protein</fullName>
    </recommendedName>
</protein>
<dbReference type="Gene3D" id="3.40.109.10">
    <property type="entry name" value="NADH Oxidase"/>
    <property type="match status" value="1"/>
</dbReference>
<dbReference type="CDD" id="cd02062">
    <property type="entry name" value="Nitro_FMN_reductase"/>
    <property type="match status" value="1"/>
</dbReference>
<comment type="similarity">
    <text evidence="1">Belongs to the nitroreductase family.</text>
</comment>
<accession>A0A381SFQ9</accession>
<evidence type="ECO:0000259" key="3">
    <source>
        <dbReference type="Pfam" id="PF00881"/>
    </source>
</evidence>
<dbReference type="PANTHER" id="PTHR43673">
    <property type="entry name" value="NAD(P)H NITROREDUCTASE YDGI-RELATED"/>
    <property type="match status" value="1"/>
</dbReference>
<feature type="non-terminal residue" evidence="4">
    <location>
        <position position="1"/>
    </location>
</feature>
<reference evidence="4" key="1">
    <citation type="submission" date="2018-05" db="EMBL/GenBank/DDBJ databases">
        <authorList>
            <person name="Lanie J.A."/>
            <person name="Ng W.-L."/>
            <person name="Kazmierczak K.M."/>
            <person name="Andrzejewski T.M."/>
            <person name="Davidsen T.M."/>
            <person name="Wayne K.J."/>
            <person name="Tettelin H."/>
            <person name="Glass J.I."/>
            <person name="Rusch D."/>
            <person name="Podicherti R."/>
            <person name="Tsui H.-C.T."/>
            <person name="Winkler M.E."/>
        </authorList>
    </citation>
    <scope>NUCLEOTIDE SEQUENCE</scope>
</reference>
<dbReference type="PANTHER" id="PTHR43673:SF10">
    <property type="entry name" value="NADH DEHYDROGENASE_NAD(P)H NITROREDUCTASE XCC3605-RELATED"/>
    <property type="match status" value="1"/>
</dbReference>
<proteinExistence type="inferred from homology"/>
<keyword evidence="2" id="KW-0560">Oxidoreductase</keyword>
<name>A0A381SFQ9_9ZZZZ</name>
<evidence type="ECO:0000256" key="2">
    <source>
        <dbReference type="ARBA" id="ARBA00023002"/>
    </source>
</evidence>
<dbReference type="InterPro" id="IPR000415">
    <property type="entry name" value="Nitroreductase-like"/>
</dbReference>